<sequence>MPKLSSDILREVFYEIVKGNGSFKNVDKFMMIGREPFELVLDICREAQNVVFLKDKIVAKLPNIDYIRYDSDDNDTDESDSIGNDSELYNGTLSDIDNYHYNSDSDSDSDSDDEDYIFGTVIPHKFFFIKPISVALASVITSLNLKSFIPAFIPMLKAINKELKEVNIQDVDKQLSVIFEACVNIPNVVDGVTIQLCSNYNFSKQIKAFAIPSRKLTIKNAYFNYFYHGKKFEK</sequence>
<dbReference type="Proteomes" id="UP000887577">
    <property type="component" value="Unplaced"/>
</dbReference>
<reference evidence="2" key="1">
    <citation type="submission" date="2022-11" db="UniProtKB">
        <authorList>
            <consortium name="WormBaseParasite"/>
        </authorList>
    </citation>
    <scope>IDENTIFICATION</scope>
</reference>
<proteinExistence type="predicted"/>
<dbReference type="AlphaFoldDB" id="A0A914XWD3"/>
<name>A0A914XWD3_9BILA</name>
<protein>
    <submittedName>
        <fullName evidence="2">Uncharacterized protein</fullName>
    </submittedName>
</protein>
<evidence type="ECO:0000313" key="2">
    <source>
        <dbReference type="WBParaSite" id="PSU_v2.g1154.t1"/>
    </source>
</evidence>
<accession>A0A914XWD3</accession>
<evidence type="ECO:0000313" key="1">
    <source>
        <dbReference type="Proteomes" id="UP000887577"/>
    </source>
</evidence>
<organism evidence="1 2">
    <name type="scientific">Panagrolaimus superbus</name>
    <dbReference type="NCBI Taxonomy" id="310955"/>
    <lineage>
        <taxon>Eukaryota</taxon>
        <taxon>Metazoa</taxon>
        <taxon>Ecdysozoa</taxon>
        <taxon>Nematoda</taxon>
        <taxon>Chromadorea</taxon>
        <taxon>Rhabditida</taxon>
        <taxon>Tylenchina</taxon>
        <taxon>Panagrolaimomorpha</taxon>
        <taxon>Panagrolaimoidea</taxon>
        <taxon>Panagrolaimidae</taxon>
        <taxon>Panagrolaimus</taxon>
    </lineage>
</organism>
<dbReference type="WBParaSite" id="PSU_v2.g1154.t1">
    <property type="protein sequence ID" value="PSU_v2.g1154.t1"/>
    <property type="gene ID" value="PSU_v2.g1154"/>
</dbReference>
<keyword evidence="1" id="KW-1185">Reference proteome</keyword>